<proteinExistence type="predicted"/>
<protein>
    <submittedName>
        <fullName evidence="1">Uncharacterized protein</fullName>
    </submittedName>
</protein>
<dbReference type="EnsemblMetazoa" id="GAUT033355-RA">
    <property type="protein sequence ID" value="GAUT033355-PA"/>
    <property type="gene ID" value="GAUT033355"/>
</dbReference>
<evidence type="ECO:0000313" key="1">
    <source>
        <dbReference type="EnsemblMetazoa" id="GAUT033355-PA"/>
    </source>
</evidence>
<dbReference type="Proteomes" id="UP000078200">
    <property type="component" value="Unassembled WGS sequence"/>
</dbReference>
<dbReference type="VEuPathDB" id="VectorBase:GAUT033355"/>
<dbReference type="AlphaFoldDB" id="A0A1A9VD17"/>
<accession>A0A1A9VD17</accession>
<evidence type="ECO:0000313" key="2">
    <source>
        <dbReference type="Proteomes" id="UP000078200"/>
    </source>
</evidence>
<sequence>MPILKTKSTNVIALSGCSNISSVTKLDLQSLGQMSSWSLILIYSGHTACHEWGSKGSLNDSGILFLGEQVLLTGPVCMLSSPLVQYQDFRNMLNETSHQCMHRKNAGAAQADYELSHINAMHVKLEYS</sequence>
<organism evidence="1 2">
    <name type="scientific">Glossina austeni</name>
    <name type="common">Savannah tsetse fly</name>
    <dbReference type="NCBI Taxonomy" id="7395"/>
    <lineage>
        <taxon>Eukaryota</taxon>
        <taxon>Metazoa</taxon>
        <taxon>Ecdysozoa</taxon>
        <taxon>Arthropoda</taxon>
        <taxon>Hexapoda</taxon>
        <taxon>Insecta</taxon>
        <taxon>Pterygota</taxon>
        <taxon>Neoptera</taxon>
        <taxon>Endopterygota</taxon>
        <taxon>Diptera</taxon>
        <taxon>Brachycera</taxon>
        <taxon>Muscomorpha</taxon>
        <taxon>Hippoboscoidea</taxon>
        <taxon>Glossinidae</taxon>
        <taxon>Glossina</taxon>
    </lineage>
</organism>
<name>A0A1A9VD17_GLOAU</name>
<reference evidence="1" key="1">
    <citation type="submission" date="2020-05" db="UniProtKB">
        <authorList>
            <consortium name="EnsemblMetazoa"/>
        </authorList>
    </citation>
    <scope>IDENTIFICATION</scope>
    <source>
        <strain evidence="1">TTRI</strain>
    </source>
</reference>
<keyword evidence="2" id="KW-1185">Reference proteome</keyword>